<evidence type="ECO:0000313" key="6">
    <source>
        <dbReference type="Proteomes" id="UP000593565"/>
    </source>
</evidence>
<accession>A0A7J6AC77</accession>
<dbReference type="EMBL" id="JAAGNN010000015">
    <property type="protein sequence ID" value="KAF4079679.1"/>
    <property type="molecule type" value="Genomic_DNA"/>
</dbReference>
<evidence type="ECO:0000313" key="5">
    <source>
        <dbReference type="EMBL" id="KAF4079679.1"/>
    </source>
</evidence>
<feature type="compositionally biased region" description="Basic and acidic residues" evidence="1">
    <location>
        <begin position="886"/>
        <end position="896"/>
    </location>
</feature>
<dbReference type="SUPFAM" id="SSF48371">
    <property type="entry name" value="ARM repeat"/>
    <property type="match status" value="3"/>
</dbReference>
<feature type="compositionally biased region" description="Basic and acidic residues" evidence="1">
    <location>
        <begin position="2600"/>
        <end position="2613"/>
    </location>
</feature>
<reference evidence="5 6" key="1">
    <citation type="submission" date="2020-02" db="EMBL/GenBank/DDBJ databases">
        <title>A chromosome-scale genome assembly of the black bullhead catfish (Ameiurus melas).</title>
        <authorList>
            <person name="Wen M."/>
            <person name="Zham M."/>
            <person name="Cabau C."/>
            <person name="Klopp C."/>
            <person name="Donnadieu C."/>
            <person name="Roques C."/>
            <person name="Bouchez O."/>
            <person name="Lampietro C."/>
            <person name="Jouanno E."/>
            <person name="Herpin A."/>
            <person name="Louis A."/>
            <person name="Berthelot C."/>
            <person name="Parey E."/>
            <person name="Roest-Crollius H."/>
            <person name="Braasch I."/>
            <person name="Postlethwait J."/>
            <person name="Robinson-Rechavi M."/>
            <person name="Echchiki A."/>
            <person name="Begum T."/>
            <person name="Montfort J."/>
            <person name="Schartl M."/>
            <person name="Bobe J."/>
            <person name="Guiguen Y."/>
        </authorList>
    </citation>
    <scope>NUCLEOTIDE SEQUENCE [LARGE SCALE GENOMIC DNA]</scope>
    <source>
        <strain evidence="5">M_S1</strain>
        <tissue evidence="5">Blood</tissue>
    </source>
</reference>
<evidence type="ECO:0000259" key="3">
    <source>
        <dbReference type="Pfam" id="PF20416"/>
    </source>
</evidence>
<name>A0A7J6AC77_AMEME</name>
<evidence type="ECO:0008006" key="7">
    <source>
        <dbReference type="Google" id="ProtNLM"/>
    </source>
</evidence>
<organism evidence="5 6">
    <name type="scientific">Ameiurus melas</name>
    <name type="common">Black bullhead</name>
    <name type="synonym">Silurus melas</name>
    <dbReference type="NCBI Taxonomy" id="219545"/>
    <lineage>
        <taxon>Eukaryota</taxon>
        <taxon>Metazoa</taxon>
        <taxon>Chordata</taxon>
        <taxon>Craniata</taxon>
        <taxon>Vertebrata</taxon>
        <taxon>Euteleostomi</taxon>
        <taxon>Actinopterygii</taxon>
        <taxon>Neopterygii</taxon>
        <taxon>Teleostei</taxon>
        <taxon>Ostariophysi</taxon>
        <taxon>Siluriformes</taxon>
        <taxon>Ictaluridae</taxon>
        <taxon>Ameiurus</taxon>
    </lineage>
</organism>
<dbReference type="GO" id="GO:0032040">
    <property type="term" value="C:small-subunit processome"/>
    <property type="evidence" value="ECO:0007669"/>
    <property type="project" value="TreeGrafter"/>
</dbReference>
<dbReference type="PANTHER" id="PTHR17695">
    <property type="entry name" value="SMALL SUBUNIT PROCESSOME COMPONENT 20 HOMOLOG"/>
    <property type="match status" value="1"/>
</dbReference>
<feature type="domain" description="U3 small nucleolar RNA-associated protein 20 C-terminal" evidence="4">
    <location>
        <begin position="2404"/>
        <end position="2801"/>
    </location>
</feature>
<feature type="domain" description="U3 small nucleolar RNA-associated protein 20 N-terminal" evidence="2">
    <location>
        <begin position="920"/>
        <end position="1547"/>
    </location>
</feature>
<feature type="region of interest" description="Disordered" evidence="1">
    <location>
        <begin position="2600"/>
        <end position="2649"/>
    </location>
</feature>
<feature type="domain" description="U3 small nucleolar RNA-associated protein 20" evidence="3">
    <location>
        <begin position="1834"/>
        <end position="2053"/>
    </location>
</feature>
<feature type="compositionally biased region" description="Acidic residues" evidence="1">
    <location>
        <begin position="2614"/>
        <end position="2641"/>
    </location>
</feature>
<dbReference type="Pfam" id="PF20416">
    <property type="entry name" value="UTP20"/>
    <property type="match status" value="1"/>
</dbReference>
<feature type="compositionally biased region" description="Acidic residues" evidence="1">
    <location>
        <begin position="897"/>
        <end position="907"/>
    </location>
</feature>
<comment type="caution">
    <text evidence="5">The sequence shown here is derived from an EMBL/GenBank/DDBJ whole genome shotgun (WGS) entry which is preliminary data.</text>
</comment>
<dbReference type="InterPro" id="IPR011430">
    <property type="entry name" value="UTP20_N"/>
</dbReference>
<proteinExistence type="predicted"/>
<protein>
    <recommendedName>
        <fullName evidence="7">Small subunit processome component 20 homolog</fullName>
    </recommendedName>
</protein>
<dbReference type="GO" id="GO:0030686">
    <property type="term" value="C:90S preribosome"/>
    <property type="evidence" value="ECO:0007669"/>
    <property type="project" value="TreeGrafter"/>
</dbReference>
<evidence type="ECO:0000259" key="2">
    <source>
        <dbReference type="Pfam" id="PF07539"/>
    </source>
</evidence>
<dbReference type="InterPro" id="IPR052575">
    <property type="entry name" value="SSU_processome_comp_20"/>
</dbReference>
<keyword evidence="6" id="KW-1185">Reference proteome</keyword>
<evidence type="ECO:0000259" key="4">
    <source>
        <dbReference type="Pfam" id="PF23099"/>
    </source>
</evidence>
<dbReference type="Pfam" id="PF23099">
    <property type="entry name" value="UTP20_C"/>
    <property type="match status" value="1"/>
</dbReference>
<feature type="region of interest" description="Disordered" evidence="1">
    <location>
        <begin position="879"/>
        <end position="916"/>
    </location>
</feature>
<evidence type="ECO:0000256" key="1">
    <source>
        <dbReference type="SAM" id="MobiDB-lite"/>
    </source>
</evidence>
<dbReference type="Proteomes" id="UP000593565">
    <property type="component" value="Unassembled WGS sequence"/>
</dbReference>
<feature type="region of interest" description="Disordered" evidence="1">
    <location>
        <begin position="769"/>
        <end position="794"/>
    </location>
</feature>
<sequence>MKLKAKPLSHKSENTYRFLTFSERLANVNIDVIHRIDRIGSYAEEVDTYFFEGLMKWRDLNLTDHFTAFSREVSHKSQSFHMLVFHQNAIVESLKTHLSVKNSLAYQPLLDLVVQFARDLQTDFYPHFPDFFVIITSLLETQDTEVLEWAFTCLSYLYKYLWRLMVKDMNKIYSLYSKLLAHKKEHIRNFAAESFSFLMRKVPDFDALFTLMFADLEQCPQKADGVGQLIFEMCRGVCNMFHSCTNTALPVALRKLGSSGEGDVALPWDAIKEALDHMAESSANYVAKENFLVLWDSLQACLKDLLRKLEAEHCNQTGEHIERILFIYHTLVEHRKGAKITKPQSVCELLLQLVHTRGLSYSCCGLLLQVISSFLLGENLSLPASMIQELVKKVFTSGMDRDLILSFANEMFSMKQFEQLFLPSMLQFMEQLFSSEDSVSRLLALELLVRLILVKAQPPTDGSMAFEKYPLIFTGQSGGLYGMDKALAASVPQFILSLIVVPEDQLLSDLSQIWAALVLLPHLRPLEAASVIPPLAALLNQLLHEVHSEKLGTGGLFVARQALTTLLSFKETTLVSSLLPDELVRCILEKFPTDLSALLLADLYYTRLSLNGCSAQLSHDSLLDLYQMLHSNFSSNISKIRFLTLRIMSHFEAELPKTAEGEDSSGTQTVFAICLQAEQVPATVQDYREKLLHLRKLRHDLVQPCLPRGPFHLVPVRYLIAMLFVNFRPLWDAVIDLLASHARDMDNKEFWKVFYEHLEMVAGLAEKELQQQEEEEDDEGGDQDEGAGSMLGPGTDVVNSGDVGVLFLEQLEQANSVSDHTDFTNFRGLLWRAMIQFPDRVEPRSRELSPLLLRFIRNEFYSADLLAAPVQNLTKRSLSSSQVPYETEKEDVRMREVEEEDVEEAEEESHRVEKKMPRRAAAKQLIEHLKVFSKFTNPKALYMEPELLALYTKLLCHKDQQIQKAALDCLMTYKDTSILPYKENLERLLDDKHFKDEIVCFNISEEGKVVLDIHRPQLIPMLMRILYGRMRTKAGNKFQGKAATASRSSIVLRFLAGCQPEELAMFIDLLLEPVCHHSQGTCLAAVERAMAETDPSSVLPLGRQHGLLNIIDVVLHKLGHLIQTYLPKLLQILLCVTASVALLLERREQLKPGCIGPLKNLRRLGLLRIQDFFDNFESYTFTADELDALFHAIVWPQVCRLPTESTYAPTPLLKLIHVWSMNARYFPLLAKQRPDHPESDILLNVFALLSSKNISANTTSMVMDICENLLNMEDFTSSETETELIINECVLPEPAPGSDITTESLTVGSRLLLPHIPAVLRYLGGVVRNSDRIKKKKFRAQVSKELNILSKISKFVTDKEQSSTLIHLLLPYLHKPKIAEETELDILSTVQNLLRQCSEPSVFLKPLSKLFSIVRSKSSRKVLCEVFKTLSDLDNELKYIVDVAVQLNAFDSRHLDEIHFDVRLVAFQKSIEHIKEMNTLDMRYLMVIMHNCFHSFEIGDMSLADSANLCLSAILTQLGAVGCPEQEYKEIVQYTVLDAVRRGLKSKRESVRNDYTSVLACLVKTFPNRSEFRDLVQLTNYTDPESDFFEHMKHIQVHRRGRALRKFAKQLTEGTVVMTSRSMQNFIMPYAMIALFDEKLLKYEAMTTAAVEVIGAVCKRLTWSKYLYYLKHFIHVLQTGIVEQKLAVSLLLIILEAFHFDYESLSKEIEAAKNKKADVPNVLEGEAGEEQVEAMDSDESDIEDAMENNDAVATETVGMDTSEDGHAKPKEGTEAKPRRVPLVVSSGLPQSKEELEGLISSIHHTVTQSILPRLHKCLIAKVKRDDEHKTVKSKEVKDEEVVRVPIAFAMVRLMQTLPQEVMEANLPGILLKVCVHLKSRFQEIRDVARNTLIKIIEALGHHYLHYLLREMQGILVKGYQIHVLTFTVYHLLSILRPSLKPGELDSCLDILIEIFNNELFGSLAEEKGVKGIVSKVMEARHSKSSDSYEFLARFCSQERVTQLILPLKDILEKTASLKVSRRVHSVLRRVVAGLLLNQSMTPQSILLLSHGLVSQSLPLITSKSKQKVAAPPDPRLPPRSCLLLPPTPKRGGAKVALNRKTNMHILVDTGLSLLHGSLKNSKVNSSVATVREMLDPFVSLLLDCLNSMHVKVITESLQAFMWILKFPLPAVEQNADQLTKQLFVLLKDYAKAGAGHGENFHLVQNCFKVITVIVKSVTKNCISDTQLQVLLGYAEEDIYDNSRQATAFGLLKAILSKKLVVPEMEEVMKKVAKLSINGSNEQVRVRCRQIYLKYLMDYPLGKKLRNHFDFIVAQLTYEYDTGRQSALEMMAFIFQAFPQPLLLEHCGLFFVPLSLAMVNDDSARCKKMASLAIKSLLGQLDVKHQNSMFTLVNGWLTGEKVALRRLGTQVCGIFVEAEGEKFGRRLDSLLPLIEREIHTANFEDIEEEENEKAADRLLFYYLTLITKLIKDCGFLELQKPADTLSSIWGHIEAHLRYPHSWVWLTASQIFGLLFAAQKPEELLSLWHSERNAPQNTQSVASSFLSTNLDRRMRELVLSFCHQLQSKFLDISAGEQVIKNLLFVAKVIYLISPESDLEGNEKEGIKEVVEKKEDGDEEMDDEIKEEQDDDEEEEQDEDEEEEQKQQKIIEEQDEKPPSLLWVIKKLTLLAKREAAHNPKVPVKRTCVFKFLGALAVDLGKERLGPYLSTIIAPLYRELDSTYADQDPTLKNLAQELIELLKKMVGLQKFSLAFVAVQKEATQRRATRKKHKALLAVVNPDIAAKKKIKKHQKKTEAKKRKIAFLRPTHKAKKSKRTSLRDLAMVQ</sequence>
<feature type="region of interest" description="Disordered" evidence="1">
    <location>
        <begin position="1757"/>
        <end position="1779"/>
    </location>
</feature>
<gene>
    <name evidence="5" type="ORF">AMELA_G00181050</name>
</gene>
<dbReference type="PANTHER" id="PTHR17695:SF11">
    <property type="entry name" value="SMALL SUBUNIT PROCESSOME COMPONENT 20 HOMOLOG"/>
    <property type="match status" value="1"/>
</dbReference>
<dbReference type="InterPro" id="IPR046523">
    <property type="entry name" value="UTP20_dom"/>
</dbReference>
<dbReference type="Pfam" id="PF07539">
    <property type="entry name" value="UTP20_N"/>
    <property type="match status" value="1"/>
</dbReference>
<feature type="compositionally biased region" description="Basic and acidic residues" evidence="1">
    <location>
        <begin position="1763"/>
        <end position="1777"/>
    </location>
</feature>
<feature type="compositionally biased region" description="Acidic residues" evidence="1">
    <location>
        <begin position="771"/>
        <end position="785"/>
    </location>
</feature>
<dbReference type="InterPro" id="IPR057525">
    <property type="entry name" value="UTP20_C"/>
</dbReference>
<dbReference type="InterPro" id="IPR016024">
    <property type="entry name" value="ARM-type_fold"/>
</dbReference>